<feature type="non-terminal residue" evidence="1">
    <location>
        <position position="56"/>
    </location>
</feature>
<evidence type="ECO:0000313" key="2">
    <source>
        <dbReference type="Proteomes" id="UP000805704"/>
    </source>
</evidence>
<sequence>MMDFMYVKCKWTTSVDAASGSPQERFLLRRKVHVFMITTGPRAAPTAVTADSSLWG</sequence>
<dbReference type="EMBL" id="CM024797">
    <property type="protein sequence ID" value="KAG8000393.1"/>
    <property type="molecule type" value="Genomic_DNA"/>
</dbReference>
<organism evidence="1 2">
    <name type="scientific">Nibea albiflora</name>
    <name type="common">Yellow drum</name>
    <name type="synonym">Corvina albiflora</name>
    <dbReference type="NCBI Taxonomy" id="240163"/>
    <lineage>
        <taxon>Eukaryota</taxon>
        <taxon>Metazoa</taxon>
        <taxon>Chordata</taxon>
        <taxon>Craniata</taxon>
        <taxon>Vertebrata</taxon>
        <taxon>Euteleostomi</taxon>
        <taxon>Actinopterygii</taxon>
        <taxon>Neopterygii</taxon>
        <taxon>Teleostei</taxon>
        <taxon>Neoteleostei</taxon>
        <taxon>Acanthomorphata</taxon>
        <taxon>Eupercaria</taxon>
        <taxon>Sciaenidae</taxon>
        <taxon>Nibea</taxon>
    </lineage>
</organism>
<evidence type="ECO:0000313" key="1">
    <source>
        <dbReference type="EMBL" id="KAG8000393.1"/>
    </source>
</evidence>
<accession>A0ACB7EEV0</accession>
<dbReference type="Proteomes" id="UP000805704">
    <property type="component" value="Chromosome 9"/>
</dbReference>
<reference evidence="1" key="1">
    <citation type="submission" date="2020-04" db="EMBL/GenBank/DDBJ databases">
        <title>A chromosome-scale assembly and high-density genetic map of the yellow drum (Nibea albiflora) genome.</title>
        <authorList>
            <person name="Xu D."/>
            <person name="Zhang W."/>
            <person name="Chen R."/>
            <person name="Tan P."/>
            <person name="Wang L."/>
            <person name="Song H."/>
            <person name="Tian L."/>
            <person name="Zhu Q."/>
            <person name="Wang B."/>
        </authorList>
    </citation>
    <scope>NUCLEOTIDE SEQUENCE</scope>
    <source>
        <strain evidence="1">ZJHYS-2018</strain>
    </source>
</reference>
<proteinExistence type="predicted"/>
<keyword evidence="2" id="KW-1185">Reference proteome</keyword>
<gene>
    <name evidence="1" type="ORF">GBF38_002837</name>
</gene>
<protein>
    <submittedName>
        <fullName evidence="1">Uncharacterized protein</fullName>
    </submittedName>
</protein>
<name>A0ACB7EEV0_NIBAL</name>
<comment type="caution">
    <text evidence="1">The sequence shown here is derived from an EMBL/GenBank/DDBJ whole genome shotgun (WGS) entry which is preliminary data.</text>
</comment>